<accession>A0A165KY10</accession>
<feature type="region of interest" description="Disordered" evidence="1">
    <location>
        <begin position="211"/>
        <end position="240"/>
    </location>
</feature>
<name>A0A165KY10_9APHY</name>
<organism evidence="2 3">
    <name type="scientific">Daedalea quercina L-15889</name>
    <dbReference type="NCBI Taxonomy" id="1314783"/>
    <lineage>
        <taxon>Eukaryota</taxon>
        <taxon>Fungi</taxon>
        <taxon>Dikarya</taxon>
        <taxon>Basidiomycota</taxon>
        <taxon>Agaricomycotina</taxon>
        <taxon>Agaricomycetes</taxon>
        <taxon>Polyporales</taxon>
        <taxon>Fomitopsis</taxon>
    </lineage>
</organism>
<keyword evidence="3" id="KW-1185">Reference proteome</keyword>
<feature type="compositionally biased region" description="Low complexity" evidence="1">
    <location>
        <begin position="17"/>
        <end position="32"/>
    </location>
</feature>
<feature type="compositionally biased region" description="Basic and acidic residues" evidence="1">
    <location>
        <begin position="34"/>
        <end position="43"/>
    </location>
</feature>
<dbReference type="Proteomes" id="UP000076727">
    <property type="component" value="Unassembled WGS sequence"/>
</dbReference>
<evidence type="ECO:0000313" key="3">
    <source>
        <dbReference type="Proteomes" id="UP000076727"/>
    </source>
</evidence>
<proteinExistence type="predicted"/>
<dbReference type="AlphaFoldDB" id="A0A165KY10"/>
<protein>
    <submittedName>
        <fullName evidence="2">Uncharacterized protein</fullName>
    </submittedName>
</protein>
<feature type="region of interest" description="Disordered" evidence="1">
    <location>
        <begin position="1"/>
        <end position="43"/>
    </location>
</feature>
<feature type="compositionally biased region" description="Low complexity" evidence="1">
    <location>
        <begin position="222"/>
        <end position="240"/>
    </location>
</feature>
<dbReference type="EMBL" id="KV429160">
    <property type="protein sequence ID" value="KZT63740.1"/>
    <property type="molecule type" value="Genomic_DNA"/>
</dbReference>
<gene>
    <name evidence="2" type="ORF">DAEQUDRAFT_770339</name>
</gene>
<evidence type="ECO:0000313" key="2">
    <source>
        <dbReference type="EMBL" id="KZT63740.1"/>
    </source>
</evidence>
<reference evidence="2 3" key="1">
    <citation type="journal article" date="2016" name="Mol. Biol. Evol.">
        <title>Comparative Genomics of Early-Diverging Mushroom-Forming Fungi Provides Insights into the Origins of Lignocellulose Decay Capabilities.</title>
        <authorList>
            <person name="Nagy L.G."/>
            <person name="Riley R."/>
            <person name="Tritt A."/>
            <person name="Adam C."/>
            <person name="Daum C."/>
            <person name="Floudas D."/>
            <person name="Sun H."/>
            <person name="Yadav J.S."/>
            <person name="Pangilinan J."/>
            <person name="Larsson K.H."/>
            <person name="Matsuura K."/>
            <person name="Barry K."/>
            <person name="Labutti K."/>
            <person name="Kuo R."/>
            <person name="Ohm R.A."/>
            <person name="Bhattacharya S.S."/>
            <person name="Shirouzu T."/>
            <person name="Yoshinaga Y."/>
            <person name="Martin F.M."/>
            <person name="Grigoriev I.V."/>
            <person name="Hibbett D.S."/>
        </authorList>
    </citation>
    <scope>NUCLEOTIDE SEQUENCE [LARGE SCALE GENOMIC DNA]</scope>
    <source>
        <strain evidence="2 3">L-15889</strain>
    </source>
</reference>
<dbReference type="OrthoDB" id="10581938at2759"/>
<evidence type="ECO:0000256" key="1">
    <source>
        <dbReference type="SAM" id="MobiDB-lite"/>
    </source>
</evidence>
<sequence length="240" mass="26530">MSSSILQHHSESDGSCTSTLNDSTSLDLTTPTESVDKHGSAASVEEAHARLNAHKHAKTRYSSYAYAPQSPRYLDAYGSTRMIEDLSRNFPTALCAQAEPVSPMLIADLSEDALIQMIDSKRASSAARRIELKTMELQVVEKTRQIELLNALMEMHQRCIRLEDADVHELEDYAQHREIAVEAALGRKREAARQQKKLLFRAELHDLSFDASEPFEDDEGQSFSSVDSSSDGSSDAAAAN</sequence>